<dbReference type="GeneID" id="22588188"/>
<gene>
    <name evidence="1" type="ORF">PADG_12291</name>
</gene>
<dbReference type="HOGENOM" id="CLU_203403_0_0_1"/>
<name>A0A0A0HW02_PARBD</name>
<dbReference type="KEGG" id="pbn:PADG_12291"/>
<dbReference type="VEuPathDB" id="FungiDB:PADG_12291"/>
<protein>
    <submittedName>
        <fullName evidence="1">Uncharacterized protein</fullName>
    </submittedName>
</protein>
<evidence type="ECO:0000313" key="2">
    <source>
        <dbReference type="Proteomes" id="UP000001628"/>
    </source>
</evidence>
<dbReference type="EMBL" id="KN275967">
    <property type="protein sequence ID" value="KGM91610.1"/>
    <property type="molecule type" value="Genomic_DNA"/>
</dbReference>
<reference evidence="1 2" key="1">
    <citation type="journal article" date="2011" name="PLoS Genet.">
        <title>Comparative genomic analysis of human fungal pathogens causing paracoccidioidomycosis.</title>
        <authorList>
            <person name="Desjardins C.A."/>
            <person name="Champion M.D."/>
            <person name="Holder J.W."/>
            <person name="Muszewska A."/>
            <person name="Goldberg J."/>
            <person name="Bailao A.M."/>
            <person name="Brigido M.M."/>
            <person name="Ferreira M.E."/>
            <person name="Garcia A.M."/>
            <person name="Grynberg M."/>
            <person name="Gujja S."/>
            <person name="Heiman D.I."/>
            <person name="Henn M.R."/>
            <person name="Kodira C.D."/>
            <person name="Leon-Narvaez H."/>
            <person name="Longo L.V."/>
            <person name="Ma L.J."/>
            <person name="Malavazi I."/>
            <person name="Matsuo A.L."/>
            <person name="Morais F.V."/>
            <person name="Pereira M."/>
            <person name="Rodriguez-Brito S."/>
            <person name="Sakthikumar S."/>
            <person name="Salem-Izacc S.M."/>
            <person name="Sykes S.M."/>
            <person name="Teixeira M.M."/>
            <person name="Vallejo M.C."/>
            <person name="Walter M.E."/>
            <person name="Yandava C."/>
            <person name="Young S."/>
            <person name="Zeng Q."/>
            <person name="Zucker J."/>
            <person name="Felipe M.S."/>
            <person name="Goldman G.H."/>
            <person name="Haas B.J."/>
            <person name="McEwen J.G."/>
            <person name="Nino-Vega G."/>
            <person name="Puccia R."/>
            <person name="San-Blas G."/>
            <person name="Soares C.M."/>
            <person name="Birren B.W."/>
            <person name="Cuomo C.A."/>
        </authorList>
    </citation>
    <scope>NUCLEOTIDE SEQUENCE [LARGE SCALE GENOMIC DNA]</scope>
    <source>
        <strain evidence="1 2">Pb18</strain>
    </source>
</reference>
<evidence type="ECO:0000313" key="1">
    <source>
        <dbReference type="EMBL" id="KGM91610.1"/>
    </source>
</evidence>
<dbReference type="OrthoDB" id="4206057at2759"/>
<accession>A0A0A0HW02</accession>
<keyword evidence="2" id="KW-1185">Reference proteome</keyword>
<organism evidence="1 2">
    <name type="scientific">Paracoccidioides brasiliensis (strain Pb18)</name>
    <dbReference type="NCBI Taxonomy" id="502780"/>
    <lineage>
        <taxon>Eukaryota</taxon>
        <taxon>Fungi</taxon>
        <taxon>Dikarya</taxon>
        <taxon>Ascomycota</taxon>
        <taxon>Pezizomycotina</taxon>
        <taxon>Eurotiomycetes</taxon>
        <taxon>Eurotiomycetidae</taxon>
        <taxon>Onygenales</taxon>
        <taxon>Ajellomycetaceae</taxon>
        <taxon>Paracoccidioides</taxon>
    </lineage>
</organism>
<dbReference type="AlphaFoldDB" id="A0A0A0HW02"/>
<dbReference type="RefSeq" id="XP_010762933.1">
    <property type="nucleotide sequence ID" value="XM_010764631.1"/>
</dbReference>
<dbReference type="STRING" id="502780.A0A0A0HW02"/>
<sequence length="70" mass="8258">MECRRDRKMIDKEPTPDEYRARDAVRLNQFQVRGKKYADATSTAINHVQHFWDLVLMPALNLSACMDENF</sequence>
<dbReference type="Proteomes" id="UP000001628">
    <property type="component" value="Unassembled WGS sequence"/>
</dbReference>
<dbReference type="InParanoid" id="A0A0A0HW02"/>
<proteinExistence type="predicted"/>